<organism evidence="2 3">
    <name type="scientific">Caenorhabditis nigoni</name>
    <dbReference type="NCBI Taxonomy" id="1611254"/>
    <lineage>
        <taxon>Eukaryota</taxon>
        <taxon>Metazoa</taxon>
        <taxon>Ecdysozoa</taxon>
        <taxon>Nematoda</taxon>
        <taxon>Chromadorea</taxon>
        <taxon>Rhabditida</taxon>
        <taxon>Rhabditina</taxon>
        <taxon>Rhabditomorpha</taxon>
        <taxon>Rhabditoidea</taxon>
        <taxon>Rhabditidae</taxon>
        <taxon>Peloderinae</taxon>
        <taxon>Caenorhabditis</taxon>
    </lineage>
</organism>
<comment type="caution">
    <text evidence="2">The sequence shown here is derived from an EMBL/GenBank/DDBJ whole genome shotgun (WGS) entry which is preliminary data.</text>
</comment>
<keyword evidence="3" id="KW-1185">Reference proteome</keyword>
<sequence length="82" mass="8728">MQSSSTSHSLRQLHNSHGSLGVLGSSPLNPKPRHGASTGFGRMCFPNSDQDNGRSRPDDAAPKTSEWPTIRSPVVTEETQGG</sequence>
<proteinExistence type="predicted"/>
<evidence type="ECO:0000256" key="1">
    <source>
        <dbReference type="SAM" id="MobiDB-lite"/>
    </source>
</evidence>
<feature type="compositionally biased region" description="Basic and acidic residues" evidence="1">
    <location>
        <begin position="51"/>
        <end position="61"/>
    </location>
</feature>
<accession>A0A2G5UHP1</accession>
<protein>
    <submittedName>
        <fullName evidence="2">Uncharacterized protein</fullName>
    </submittedName>
</protein>
<dbReference type="Proteomes" id="UP000230233">
    <property type="component" value="Chromosome III"/>
</dbReference>
<gene>
    <name evidence="2" type="primary">Cnig_chr_III.g10891</name>
    <name evidence="2" type="ORF">B9Z55_010891</name>
</gene>
<evidence type="ECO:0000313" key="2">
    <source>
        <dbReference type="EMBL" id="PIC39085.1"/>
    </source>
</evidence>
<name>A0A2G5UHP1_9PELO</name>
<reference evidence="3" key="1">
    <citation type="submission" date="2017-10" db="EMBL/GenBank/DDBJ databases">
        <title>Rapid genome shrinkage in a self-fertile nematode reveals novel sperm competition proteins.</title>
        <authorList>
            <person name="Yin D."/>
            <person name="Schwarz E.M."/>
            <person name="Thomas C.G."/>
            <person name="Felde R.L."/>
            <person name="Korf I.F."/>
            <person name="Cutter A.D."/>
            <person name="Schartner C.M."/>
            <person name="Ralston E.J."/>
            <person name="Meyer B.J."/>
            <person name="Haag E.S."/>
        </authorList>
    </citation>
    <scope>NUCLEOTIDE SEQUENCE [LARGE SCALE GENOMIC DNA]</scope>
    <source>
        <strain evidence="3">JU1422</strain>
    </source>
</reference>
<feature type="compositionally biased region" description="Polar residues" evidence="1">
    <location>
        <begin position="1"/>
        <end position="18"/>
    </location>
</feature>
<dbReference type="EMBL" id="PDUG01000003">
    <property type="protein sequence ID" value="PIC39085.1"/>
    <property type="molecule type" value="Genomic_DNA"/>
</dbReference>
<feature type="region of interest" description="Disordered" evidence="1">
    <location>
        <begin position="1"/>
        <end position="82"/>
    </location>
</feature>
<dbReference type="AlphaFoldDB" id="A0A2G5UHP1"/>
<evidence type="ECO:0000313" key="3">
    <source>
        <dbReference type="Proteomes" id="UP000230233"/>
    </source>
</evidence>